<dbReference type="EMBL" id="QRBA01000003">
    <property type="protein sequence ID" value="RDS91856.1"/>
    <property type="molecule type" value="Genomic_DNA"/>
</dbReference>
<evidence type="ECO:0000313" key="1">
    <source>
        <dbReference type="EMBL" id="RDS91856.1"/>
    </source>
</evidence>
<name>A0A7Z6MZG2_PSEFL</name>
<accession>A0A7Z6MZG2</accession>
<proteinExistence type="predicted"/>
<dbReference type="AlphaFoldDB" id="A0A7Z6MZG2"/>
<dbReference type="Proteomes" id="UP000255541">
    <property type="component" value="Unassembled WGS sequence"/>
</dbReference>
<organism evidence="1 2">
    <name type="scientific">Pseudomonas fluorescens</name>
    <dbReference type="NCBI Taxonomy" id="294"/>
    <lineage>
        <taxon>Bacteria</taxon>
        <taxon>Pseudomonadati</taxon>
        <taxon>Pseudomonadota</taxon>
        <taxon>Gammaproteobacteria</taxon>
        <taxon>Pseudomonadales</taxon>
        <taxon>Pseudomonadaceae</taxon>
        <taxon>Pseudomonas</taxon>
    </lineage>
</organism>
<reference evidence="1 2" key="1">
    <citation type="submission" date="2018-07" db="EMBL/GenBank/DDBJ databases">
        <title>Draft Genome Sequence of Pseudomonas fluorescens AHK-1 associated with canker disease of kiwifruit.</title>
        <authorList>
            <person name="Wu Z."/>
        </authorList>
    </citation>
    <scope>NUCLEOTIDE SEQUENCE [LARGE SCALE GENOMIC DNA]</scope>
    <source>
        <strain evidence="1 2">AHK-1</strain>
    </source>
</reference>
<protein>
    <submittedName>
        <fullName evidence="1">Uncharacterized protein</fullName>
    </submittedName>
</protein>
<evidence type="ECO:0000313" key="2">
    <source>
        <dbReference type="Proteomes" id="UP000255541"/>
    </source>
</evidence>
<comment type="caution">
    <text evidence="1">The sequence shown here is derived from an EMBL/GenBank/DDBJ whole genome shotgun (WGS) entry which is preliminary data.</text>
</comment>
<sequence>MPRSQVMDILQRYFPKVELESNLSYSVPMPYYRAIEPSSRYLLGDVPIYVVGAYFDEADRLKQLSIAFNITDPERLKPLIPLMREARLVPDTNGRYEVMNEEGELTYWVSRMFEWTTVEIANKAASKVNIPMRMHRDQQIKAAR</sequence>
<gene>
    <name evidence="1" type="ORF">DL347_06440</name>
</gene>